<accession>A0A1C6S0S0</accession>
<protein>
    <submittedName>
        <fullName evidence="1">Uncharacterized protein</fullName>
    </submittedName>
</protein>
<dbReference type="Proteomes" id="UP000199413">
    <property type="component" value="Unassembled WGS sequence"/>
</dbReference>
<proteinExistence type="predicted"/>
<dbReference type="EMBL" id="FMHV01000002">
    <property type="protein sequence ID" value="SCL22972.1"/>
    <property type="molecule type" value="Genomic_DNA"/>
</dbReference>
<evidence type="ECO:0000313" key="2">
    <source>
        <dbReference type="Proteomes" id="UP000199413"/>
    </source>
</evidence>
<sequence length="90" mass="10020">MLSDDPVFTAVLDSLLDCLAFFELCDDETLHPDIAVQQLEDAADRLSRPEPSDRARLAAAIAARAEIIRPQYRQFVEETPAAFGLLDEDD</sequence>
<reference evidence="2" key="1">
    <citation type="submission" date="2016-06" db="EMBL/GenBank/DDBJ databases">
        <authorList>
            <person name="Varghese N."/>
            <person name="Submissions Spin"/>
        </authorList>
    </citation>
    <scope>NUCLEOTIDE SEQUENCE [LARGE SCALE GENOMIC DNA]</scope>
    <source>
        <strain evidence="2">DSM 45431</strain>
    </source>
</reference>
<organism evidence="1 2">
    <name type="scientific">Micromonospora rhizosphaerae</name>
    <dbReference type="NCBI Taxonomy" id="568872"/>
    <lineage>
        <taxon>Bacteria</taxon>
        <taxon>Bacillati</taxon>
        <taxon>Actinomycetota</taxon>
        <taxon>Actinomycetes</taxon>
        <taxon>Micromonosporales</taxon>
        <taxon>Micromonosporaceae</taxon>
        <taxon>Micromonospora</taxon>
    </lineage>
</organism>
<name>A0A1C6S0S0_9ACTN</name>
<dbReference type="AlphaFoldDB" id="A0A1C6S0S0"/>
<gene>
    <name evidence="1" type="ORF">GA0070624_2644</name>
</gene>
<evidence type="ECO:0000313" key="1">
    <source>
        <dbReference type="EMBL" id="SCL22972.1"/>
    </source>
</evidence>
<keyword evidence="2" id="KW-1185">Reference proteome</keyword>